<dbReference type="Pfam" id="PF03062">
    <property type="entry name" value="MBOAT"/>
    <property type="match status" value="1"/>
</dbReference>
<feature type="transmembrane region" description="Helical" evidence="8">
    <location>
        <begin position="475"/>
        <end position="494"/>
    </location>
</feature>
<reference evidence="9 10" key="1">
    <citation type="submission" date="2019-10" db="EMBL/GenBank/DDBJ databases">
        <title>Rudanella paleaurantiibacter sp. nov., isolated from sludge.</title>
        <authorList>
            <person name="Xu S.Q."/>
        </authorList>
    </citation>
    <scope>NUCLEOTIDE SEQUENCE [LARGE SCALE GENOMIC DNA]</scope>
    <source>
        <strain evidence="9 10">HX-22-17</strain>
    </source>
</reference>
<evidence type="ECO:0000256" key="3">
    <source>
        <dbReference type="ARBA" id="ARBA00022475"/>
    </source>
</evidence>
<keyword evidence="7" id="KW-0808">Transferase</keyword>
<keyword evidence="6 7" id="KW-0472">Membrane</keyword>
<comment type="subcellular location">
    <subcellularLocation>
        <location evidence="1">Cell membrane</location>
        <topology evidence="1">Multi-pass membrane protein</topology>
    </subcellularLocation>
</comment>
<dbReference type="PANTHER" id="PTHR13285">
    <property type="entry name" value="ACYLTRANSFERASE"/>
    <property type="match status" value="1"/>
</dbReference>
<organism evidence="9 10">
    <name type="scientific">Rudanella paleaurantiibacter</name>
    <dbReference type="NCBI Taxonomy" id="2614655"/>
    <lineage>
        <taxon>Bacteria</taxon>
        <taxon>Pseudomonadati</taxon>
        <taxon>Bacteroidota</taxon>
        <taxon>Cytophagia</taxon>
        <taxon>Cytophagales</taxon>
        <taxon>Cytophagaceae</taxon>
        <taxon>Rudanella</taxon>
    </lineage>
</organism>
<feature type="transmembrane region" description="Helical" evidence="8">
    <location>
        <begin position="399"/>
        <end position="416"/>
    </location>
</feature>
<evidence type="ECO:0000313" key="10">
    <source>
        <dbReference type="Proteomes" id="UP000488299"/>
    </source>
</evidence>
<evidence type="ECO:0000256" key="2">
    <source>
        <dbReference type="ARBA" id="ARBA00010323"/>
    </source>
</evidence>
<feature type="transmembrane region" description="Helical" evidence="8">
    <location>
        <begin position="449"/>
        <end position="468"/>
    </location>
</feature>
<evidence type="ECO:0000313" key="9">
    <source>
        <dbReference type="EMBL" id="KAB7732506.1"/>
    </source>
</evidence>
<comment type="similarity">
    <text evidence="2 7">Belongs to the membrane-bound acyltransferase family.</text>
</comment>
<dbReference type="Proteomes" id="UP000488299">
    <property type="component" value="Unassembled WGS sequence"/>
</dbReference>
<sequence length="504" mass="58498">MLFNSLQFLLFFVVVTILYFSLRFQLRWALLLAASCYFYMVFQPAYILILFLTIVIDYIAGLWIERSEGKTRKWLLILSLISNIGILAFFKYLGFFTENIALLFDTLSMPDFADRITNGTNRIFVGVLKLFGESGIDSFKDNMSILPIGLSFHTFQAMSYTIEVYRGNQKAERHFGIYALYVMFYPQLVAGPIERPQNVLHQFHKPHAYDFEEVKAGLMQMAFGFFKKCVIADRLVLFLDPAFSHPEGYNGLSLLMATFFFTIQIYCDFSAYSDIAIGAARVMGFKLMENFHTPYFAHSISEFWRRWHISLSTWFRDYLYIPLGGNRKGQFRTYLNRFIVFMTSGLWHGANWTYVIWGALHGLYIVLDIALDKRNARKGEGKTQKTAAQLGGLSLSRRVFGVLFTFVLVMLTWVFFRAVSVSDALLILGRIFTLSPTDPLQSALNPVELWFSFGLIAFMFWKEWYYFIIPTRSTARFVVVFALLAFTTYLFGVFTSNQFIYFQF</sequence>
<dbReference type="InterPro" id="IPR004299">
    <property type="entry name" value="MBOAT_fam"/>
</dbReference>
<accession>A0A7J5U422</accession>
<feature type="transmembrane region" description="Helical" evidence="8">
    <location>
        <begin position="354"/>
        <end position="371"/>
    </location>
</feature>
<evidence type="ECO:0000256" key="5">
    <source>
        <dbReference type="ARBA" id="ARBA00022989"/>
    </source>
</evidence>
<dbReference type="AlphaFoldDB" id="A0A7J5U422"/>
<dbReference type="InterPro" id="IPR024194">
    <property type="entry name" value="Ac/AlaTfrase_AlgI/DltB"/>
</dbReference>
<keyword evidence="4 8" id="KW-0812">Transmembrane</keyword>
<dbReference type="GO" id="GO:0005886">
    <property type="term" value="C:plasma membrane"/>
    <property type="evidence" value="ECO:0007669"/>
    <property type="project" value="UniProtKB-SubCell"/>
</dbReference>
<evidence type="ECO:0000256" key="7">
    <source>
        <dbReference type="PIRNR" id="PIRNR016636"/>
    </source>
</evidence>
<keyword evidence="5 8" id="KW-1133">Transmembrane helix</keyword>
<feature type="transmembrane region" description="Helical" evidence="8">
    <location>
        <begin position="29"/>
        <end position="54"/>
    </location>
</feature>
<proteinExistence type="inferred from homology"/>
<dbReference type="RefSeq" id="WP_152121866.1">
    <property type="nucleotide sequence ID" value="NZ_WELI01000001.1"/>
</dbReference>
<evidence type="ECO:0000256" key="1">
    <source>
        <dbReference type="ARBA" id="ARBA00004651"/>
    </source>
</evidence>
<dbReference type="PANTHER" id="PTHR13285:SF18">
    <property type="entry name" value="PROTEIN-CYSTEINE N-PALMITOYLTRANSFERASE RASP"/>
    <property type="match status" value="1"/>
</dbReference>
<dbReference type="PIRSF" id="PIRSF016636">
    <property type="entry name" value="AlgI_DltB"/>
    <property type="match status" value="1"/>
</dbReference>
<dbReference type="GO" id="GO:0016746">
    <property type="term" value="F:acyltransferase activity"/>
    <property type="evidence" value="ECO:0007669"/>
    <property type="project" value="UniProtKB-KW"/>
</dbReference>
<evidence type="ECO:0000256" key="8">
    <source>
        <dbReference type="SAM" id="Phobius"/>
    </source>
</evidence>
<dbReference type="PIRSF" id="PIRSF500217">
    <property type="entry name" value="AlgI"/>
    <property type="match status" value="1"/>
</dbReference>
<keyword evidence="3 7" id="KW-1003">Cell membrane</keyword>
<name>A0A7J5U422_9BACT</name>
<dbReference type="InterPro" id="IPR028362">
    <property type="entry name" value="AlgI"/>
</dbReference>
<keyword evidence="10" id="KW-1185">Reference proteome</keyword>
<feature type="transmembrane region" description="Helical" evidence="8">
    <location>
        <begin position="6"/>
        <end position="22"/>
    </location>
</feature>
<feature type="transmembrane region" description="Helical" evidence="8">
    <location>
        <begin position="74"/>
        <end position="93"/>
    </location>
</feature>
<comment type="caution">
    <text evidence="9">The sequence shown here is derived from an EMBL/GenBank/DDBJ whole genome shotgun (WGS) entry which is preliminary data.</text>
</comment>
<evidence type="ECO:0000256" key="6">
    <source>
        <dbReference type="ARBA" id="ARBA00023136"/>
    </source>
</evidence>
<dbReference type="EMBL" id="WELI01000001">
    <property type="protein sequence ID" value="KAB7732506.1"/>
    <property type="molecule type" value="Genomic_DNA"/>
</dbReference>
<gene>
    <name evidence="9" type="ORF">F5984_00660</name>
</gene>
<keyword evidence="7" id="KW-0012">Acyltransferase</keyword>
<protein>
    <submittedName>
        <fullName evidence="9">MBOAT family protein</fullName>
    </submittedName>
</protein>
<dbReference type="GO" id="GO:0042121">
    <property type="term" value="P:alginic acid biosynthetic process"/>
    <property type="evidence" value="ECO:0007669"/>
    <property type="project" value="InterPro"/>
</dbReference>
<evidence type="ECO:0000256" key="4">
    <source>
        <dbReference type="ARBA" id="ARBA00022692"/>
    </source>
</evidence>
<dbReference type="InterPro" id="IPR051085">
    <property type="entry name" value="MB_O-acyltransferase"/>
</dbReference>